<dbReference type="Proteomes" id="UP000006352">
    <property type="component" value="Unassembled WGS sequence"/>
</dbReference>
<dbReference type="HOGENOM" id="CLU_568622_0_0_1"/>
<dbReference type="OrthoDB" id="3353710at2759"/>
<dbReference type="EMBL" id="HE797016">
    <property type="protein sequence ID" value="CCM01077.1"/>
    <property type="molecule type" value="Genomic_DNA"/>
</dbReference>
<dbReference type="InParanoid" id="J4HVT6"/>
<dbReference type="SUPFAM" id="SSF52047">
    <property type="entry name" value="RNI-like"/>
    <property type="match status" value="1"/>
</dbReference>
<dbReference type="RefSeq" id="XP_012180360.1">
    <property type="nucleotide sequence ID" value="XM_012324970.1"/>
</dbReference>
<dbReference type="AlphaFoldDB" id="J4HVT6"/>
<dbReference type="SUPFAM" id="SSF81383">
    <property type="entry name" value="F-box domain"/>
    <property type="match status" value="1"/>
</dbReference>
<proteinExistence type="predicted"/>
<gene>
    <name evidence="1" type="ORF">FIBRA_03125</name>
</gene>
<dbReference type="GeneID" id="24095988"/>
<evidence type="ECO:0000313" key="1">
    <source>
        <dbReference type="EMBL" id="CCM01077.1"/>
    </source>
</evidence>
<evidence type="ECO:0000313" key="2">
    <source>
        <dbReference type="Proteomes" id="UP000006352"/>
    </source>
</evidence>
<dbReference type="STRING" id="599839.J4HVT6"/>
<protein>
    <submittedName>
        <fullName evidence="1">Uncharacterized protein</fullName>
    </submittedName>
</protein>
<dbReference type="InterPro" id="IPR036047">
    <property type="entry name" value="F-box-like_dom_sf"/>
</dbReference>
<accession>J4HVT6</accession>
<name>J4HVT6_9APHY</name>
<organism evidence="1 2">
    <name type="scientific">Fibroporia radiculosa</name>
    <dbReference type="NCBI Taxonomy" id="599839"/>
    <lineage>
        <taxon>Eukaryota</taxon>
        <taxon>Fungi</taxon>
        <taxon>Dikarya</taxon>
        <taxon>Basidiomycota</taxon>
        <taxon>Agaricomycotina</taxon>
        <taxon>Agaricomycetes</taxon>
        <taxon>Polyporales</taxon>
        <taxon>Fibroporiaceae</taxon>
        <taxon>Fibroporia</taxon>
    </lineage>
</organism>
<reference evidence="1 2" key="1">
    <citation type="journal article" date="2012" name="Appl. Environ. Microbiol.">
        <title>Short-read sequencing for genomic analysis of the brown rot fungus Fibroporia radiculosa.</title>
        <authorList>
            <person name="Tang J.D."/>
            <person name="Perkins A.D."/>
            <person name="Sonstegard T.S."/>
            <person name="Schroeder S.G."/>
            <person name="Burgess S.C."/>
            <person name="Diehl S.V."/>
        </authorList>
    </citation>
    <scope>NUCLEOTIDE SEQUENCE [LARGE SCALE GENOMIC DNA]</scope>
    <source>
        <strain evidence="1 2">TFFH 294</strain>
    </source>
</reference>
<keyword evidence="2" id="KW-1185">Reference proteome</keyword>
<sequence length="480" mass="54467">MFSPVAAVPGEVLAHVFVHYVADAAKIEGLPIATASIFTTEDAHLRSRQARAAVTLSGVCRYWRDIVIDCSILWTNVIINEYPMWAELQVERTKQAPFTITLPRLPDGYKSSLRREITRKVLRNIVSKEIWRIEGIDIGISIDNDTRSLLNSPAPLLKYLVFSAGHDPLTPLSNIFKFGNAVSLNQIWLKNCAPAWTNAIRSNTLRHLGISYPTRKFSFTLRALLERLPALDSLELDHAIRSKMGTPARPVELQSLKRLYIMDSDGSRCKMFLEGIIAPKLSVLRMFAVYETLVDLIVPFAVNIQADESLDIIQHATSLFLGCGLEYPKFIQDTSHIIHEEDIRAWSRSMAISKGSFSGGMVGYYYRRPHWPKPSHWKSLLRASHFKDTTHFRVYRYEDLPSLLTVLADPTCLPSLRTLELHSSNRSSYSKRQILDPLMQCISERTVTGLVEVHLIKCPWLTKSTIDRVKRLVNSVLVVE</sequence>